<dbReference type="Pfam" id="PF25862">
    <property type="entry name" value="PglZ_1st"/>
    <property type="match status" value="1"/>
</dbReference>
<proteinExistence type="predicted"/>
<dbReference type="Pfam" id="PF08665">
    <property type="entry name" value="PglZ"/>
    <property type="match status" value="1"/>
</dbReference>
<accession>A0A917CVP3</accession>
<dbReference type="AlphaFoldDB" id="A0A917CVP3"/>
<comment type="caution">
    <text evidence="4">The sequence shown here is derived from an EMBL/GenBank/DDBJ whole genome shotgun (WGS) entry which is preliminary data.</text>
</comment>
<dbReference type="EMBL" id="BMCU01000001">
    <property type="protein sequence ID" value="GGF99351.1"/>
    <property type="molecule type" value="Genomic_DNA"/>
</dbReference>
<organism evidence="4 5">
    <name type="scientific">Rhodococcoides trifolii</name>
    <dbReference type="NCBI Taxonomy" id="908250"/>
    <lineage>
        <taxon>Bacteria</taxon>
        <taxon>Bacillati</taxon>
        <taxon>Actinomycetota</taxon>
        <taxon>Actinomycetes</taxon>
        <taxon>Mycobacteriales</taxon>
        <taxon>Nocardiaceae</taxon>
        <taxon>Rhodococcoides</taxon>
    </lineage>
</organism>
<dbReference type="Proteomes" id="UP000654257">
    <property type="component" value="Unassembled WGS sequence"/>
</dbReference>
<evidence type="ECO:0000313" key="5">
    <source>
        <dbReference type="Proteomes" id="UP000654257"/>
    </source>
</evidence>
<dbReference type="InterPro" id="IPR047992">
    <property type="entry name" value="BREX_PglZ"/>
</dbReference>
<sequence>MTAMVASRAVVGAKLAVVAQKNYSRGVLGLHAAAEWSGPALHFDGNPVVVVPCPSVLSVWEALYTHRSDPWVVLLTPLDEEELGSSALAHLVNGRLLTPDPWDALMSNFGASTMEPALYRVENDRAFALGLLDTLRPDDYSSAPAGVLTVDHVFTAIAAGSMGIVGSRETEIDSLAVLEWSTTRADNSASTVELAESIRARFTTWLGSKAGRLEPVVLSLLDSGRLQELVPLGVVIGVFDLSEDSHARDLFLAARGLRGTDSELATLWANIANGFVRHQMTAPTRRRVLSEASEIAKDADAAPRAARSDLLAVGLNSRRRSLARAISTALQDLNEEGAVTAPRLAHVEEAWTHHQQHFDVQLDVDLSILEASVRLVRWLATEQSASRTLQTTSDAYLRDDAWVDIQLNRVRRGASDTELVDGVRQLIHRTVERRRDNDRRFAHALADSPQPDISTVENIIPTFVIPLARRQPTLLLVLDALSLPAAIALMSTAESRGWTELRTPGAPTRSYALAVLPTLTNKSRCSLLAAQLFEGGSDVERREFVNALTRHDLRPAANTGPVIFHKAALDAIPKGAQIATELVGAISDTQHRPLVAAVLNYVDDTLHHADPGRTDWTMDSITHLTPLMEAASRAGRTVVITSDHGHIIDYGDGEHLSRSSAYCHRAHADVAALDPEREVLVTGPRVLTADRTAVLAVDEKVRYQGRTAGYHGGGSPAEALVPVFVLAQDVSALAPEWLPVGRSEPSWWEANSVSPVAPEAVTTPSKRGKKSVPVDDSPSLFDEPVAIKAARSLGTLVIESVVFKRQLTIGGRRLALQPTQLAALIDAVAATAAREVTIGQAASALAVSNQRARGALMQAKRVLDVEGYEVLAVSSDAVALNAELLAEQFGVKL</sequence>
<evidence type="ECO:0000259" key="1">
    <source>
        <dbReference type="Pfam" id="PF25861"/>
    </source>
</evidence>
<gene>
    <name evidence="4" type="ORF">GCM10007304_11510</name>
</gene>
<dbReference type="InterPro" id="IPR058880">
    <property type="entry name" value="PglZ_N"/>
</dbReference>
<dbReference type="NCBIfam" id="NF033446">
    <property type="entry name" value="BREX_PglZ_2"/>
    <property type="match status" value="1"/>
</dbReference>
<dbReference type="InterPro" id="IPR058882">
    <property type="entry name" value="PglZ_C"/>
</dbReference>
<reference evidence="4" key="2">
    <citation type="submission" date="2020-09" db="EMBL/GenBank/DDBJ databases">
        <authorList>
            <person name="Sun Q."/>
            <person name="Sedlacek I."/>
        </authorList>
    </citation>
    <scope>NUCLEOTIDE SEQUENCE</scope>
    <source>
        <strain evidence="4">CCM 7905</strain>
    </source>
</reference>
<reference evidence="4" key="1">
    <citation type="journal article" date="2014" name="Int. J. Syst. Evol. Microbiol.">
        <title>Complete genome sequence of Corynebacterium casei LMG S-19264T (=DSM 44701T), isolated from a smear-ripened cheese.</title>
        <authorList>
            <consortium name="US DOE Joint Genome Institute (JGI-PGF)"/>
            <person name="Walter F."/>
            <person name="Albersmeier A."/>
            <person name="Kalinowski J."/>
            <person name="Ruckert C."/>
        </authorList>
    </citation>
    <scope>NUCLEOTIDE SEQUENCE</scope>
    <source>
        <strain evidence="4">CCM 7905</strain>
    </source>
</reference>
<keyword evidence="5" id="KW-1185">Reference proteome</keyword>
<dbReference type="RefSeq" id="WP_188543680.1">
    <property type="nucleotide sequence ID" value="NZ_BMCU01000001.1"/>
</dbReference>
<protein>
    <recommendedName>
        <fullName evidence="6">BREX-2 system phosphatase PglZ</fullName>
    </recommendedName>
</protein>
<evidence type="ECO:0008006" key="6">
    <source>
        <dbReference type="Google" id="ProtNLM"/>
    </source>
</evidence>
<evidence type="ECO:0000259" key="2">
    <source>
        <dbReference type="Pfam" id="PF25862"/>
    </source>
</evidence>
<evidence type="ECO:0000313" key="4">
    <source>
        <dbReference type="EMBL" id="GGF99351.1"/>
    </source>
</evidence>
<dbReference type="Pfam" id="PF25863">
    <property type="entry name" value="PglZ_C"/>
    <property type="match status" value="1"/>
</dbReference>
<dbReference type="Pfam" id="PF25861">
    <property type="entry name" value="PglZ_2nd"/>
    <property type="match status" value="1"/>
</dbReference>
<feature type="domain" description="Alkaline phosphatase-like protein PglZ second" evidence="1">
    <location>
        <begin position="173"/>
        <end position="310"/>
    </location>
</feature>
<feature type="domain" description="Alkaline phosphatase-like protein PglZ C-terminal" evidence="3">
    <location>
        <begin position="789"/>
        <end position="890"/>
    </location>
</feature>
<evidence type="ECO:0000259" key="3">
    <source>
        <dbReference type="Pfam" id="PF25863"/>
    </source>
</evidence>
<feature type="domain" description="Alkaline phosphatase-like protein PglZ N-terminal" evidence="2">
    <location>
        <begin position="5"/>
        <end position="99"/>
    </location>
</feature>
<dbReference type="InterPro" id="IPR058881">
    <property type="entry name" value="PglZ_2nd"/>
</dbReference>
<name>A0A917CVP3_9NOCA</name>